<protein>
    <submittedName>
        <fullName evidence="1">Uncharacterized protein</fullName>
    </submittedName>
</protein>
<comment type="caution">
    <text evidence="1">The sequence shown here is derived from an EMBL/GenBank/DDBJ whole genome shotgun (WGS) entry which is preliminary data.</text>
</comment>
<proteinExistence type="predicted"/>
<dbReference type="EMBL" id="JAAGMD010000234">
    <property type="protein sequence ID" value="NEA86090.1"/>
    <property type="molecule type" value="Genomic_DNA"/>
</dbReference>
<gene>
    <name evidence="1" type="ORF">G3I53_08550</name>
</gene>
<organism evidence="1">
    <name type="scientific">Streptomyces sp. SID14436</name>
    <dbReference type="NCBI Taxonomy" id="2706070"/>
    <lineage>
        <taxon>Bacteria</taxon>
        <taxon>Bacillati</taxon>
        <taxon>Actinomycetota</taxon>
        <taxon>Actinomycetes</taxon>
        <taxon>Kitasatosporales</taxon>
        <taxon>Streptomycetaceae</taxon>
        <taxon>Streptomyces</taxon>
    </lineage>
</organism>
<evidence type="ECO:0000313" key="1">
    <source>
        <dbReference type="EMBL" id="NEA86090.1"/>
    </source>
</evidence>
<name>A0A6G3QSC9_9ACTN</name>
<accession>A0A6G3QSC9</accession>
<sequence length="61" mass="6313">MTHRTPLPSRICPACDGFASVAVTSGGRDPRGHLRTLTAHCPTCQGTGTVPARRVREGAGA</sequence>
<dbReference type="RefSeq" id="WP_164338764.1">
    <property type="nucleotide sequence ID" value="NZ_JAAGMD010000234.1"/>
</dbReference>
<reference evidence="1" key="1">
    <citation type="submission" date="2020-01" db="EMBL/GenBank/DDBJ databases">
        <title>Insect and environment-associated Actinomycetes.</title>
        <authorList>
            <person name="Currrie C."/>
            <person name="Chevrette M."/>
            <person name="Carlson C."/>
            <person name="Stubbendieck R."/>
            <person name="Wendt-Pienkowski E."/>
        </authorList>
    </citation>
    <scope>NUCLEOTIDE SEQUENCE</scope>
    <source>
        <strain evidence="1">SID14436</strain>
    </source>
</reference>
<dbReference type="AlphaFoldDB" id="A0A6G3QSC9"/>